<dbReference type="InterPro" id="IPR029026">
    <property type="entry name" value="tRNA_m1G_MTases_N"/>
</dbReference>
<dbReference type="RefSeq" id="WP_012896405.1">
    <property type="nucleotide sequence ID" value="NZ_DAITJQ010000001.1"/>
</dbReference>
<accession>A0A101EQZ4</accession>
<dbReference type="Pfam" id="PF09936">
    <property type="entry name" value="Methyltrn_RNA_4"/>
    <property type="match status" value="1"/>
</dbReference>
<dbReference type="EMBL" id="LGFG01000035">
    <property type="protein sequence ID" value="KUK23281.1"/>
    <property type="molecule type" value="Genomic_DNA"/>
</dbReference>
<evidence type="ECO:0000259" key="1">
    <source>
        <dbReference type="Pfam" id="PF09936"/>
    </source>
</evidence>
<gene>
    <name evidence="2" type="ORF">XD57_0620</name>
</gene>
<dbReference type="Proteomes" id="UP000058636">
    <property type="component" value="Unassembled WGS sequence"/>
</dbReference>
<evidence type="ECO:0000313" key="3">
    <source>
        <dbReference type="Proteomes" id="UP000058636"/>
    </source>
</evidence>
<feature type="domain" description="tRNA (guanine-N(1)-)-methyltransferase C-terminal" evidence="1">
    <location>
        <begin position="4"/>
        <end position="185"/>
    </location>
</feature>
<proteinExistence type="predicted"/>
<dbReference type="InterPro" id="IPR029028">
    <property type="entry name" value="Alpha/beta_knot_MTases"/>
</dbReference>
<comment type="caution">
    <text evidence="2">The sequence shown here is derived from an EMBL/GenBank/DDBJ whole genome shotgun (WGS) entry which is preliminary data.</text>
</comment>
<dbReference type="CDD" id="cd18085">
    <property type="entry name" value="TM1570-like"/>
    <property type="match status" value="1"/>
</dbReference>
<dbReference type="AlphaFoldDB" id="A0A101EQZ4"/>
<dbReference type="SUPFAM" id="SSF75217">
    <property type="entry name" value="alpha/beta knot"/>
    <property type="match status" value="1"/>
</dbReference>
<name>A0A101EQZ4_9THEM</name>
<protein>
    <recommendedName>
        <fullName evidence="1">tRNA (guanine-N(1)-)-methyltransferase C-terminal domain-containing protein</fullName>
    </recommendedName>
</protein>
<dbReference type="PATRIC" id="fig|93930.3.peg.1464"/>
<reference evidence="2 3" key="1">
    <citation type="journal article" date="2015" name="MBio">
        <title>Genome-Resolved Metagenomic Analysis Reveals Roles for Candidate Phyla and Other Microbial Community Members in Biogeochemical Transformations in Oil Reservoirs.</title>
        <authorList>
            <person name="Hu P."/>
            <person name="Tom L."/>
            <person name="Singh A."/>
            <person name="Thomas B.C."/>
            <person name="Baker B.J."/>
            <person name="Piceno Y.M."/>
            <person name="Andersen G.L."/>
            <person name="Banfield J.F."/>
        </authorList>
    </citation>
    <scope>NUCLEOTIDE SEQUENCE [LARGE SCALE GENOMIC DNA]</scope>
    <source>
        <strain evidence="2">46_26</strain>
    </source>
</reference>
<evidence type="ECO:0000313" key="2">
    <source>
        <dbReference type="EMBL" id="KUK23281.1"/>
    </source>
</evidence>
<organism evidence="2 3">
    <name type="scientific">Thermotoga petrophila</name>
    <dbReference type="NCBI Taxonomy" id="93929"/>
    <lineage>
        <taxon>Bacteria</taxon>
        <taxon>Thermotogati</taxon>
        <taxon>Thermotogota</taxon>
        <taxon>Thermotogae</taxon>
        <taxon>Thermotogales</taxon>
        <taxon>Thermotogaceae</taxon>
        <taxon>Thermotoga</taxon>
    </lineage>
</organism>
<dbReference type="InterPro" id="IPR019230">
    <property type="entry name" value="RNA_MeTrfase_C_dom"/>
</dbReference>
<dbReference type="Gene3D" id="3.40.1280.10">
    <property type="match status" value="1"/>
</dbReference>
<sequence>MLEKVYVALIHYPIKGKDGSIISTAVTNLDVHDIARTARTYNLKGYYIVTNLRAQQDMVSKMLKFWREGFGSRYNPSRTESLTLVKLKSYLEDVLEDIEILEGERPLIFFTSAKKRENDISFEEGRRIIMETEKPVLILLGTGWGLPDEILEISDYVLEPIRAQSDFNHLSVRAAAAIIIDRLIGENYARRD</sequence>